<gene>
    <name evidence="4" type="ORF">FAZ15_13680</name>
</gene>
<protein>
    <submittedName>
        <fullName evidence="4">DUF4038 domain-containing protein</fullName>
    </submittedName>
</protein>
<proteinExistence type="predicted"/>
<reference evidence="4 5" key="1">
    <citation type="submission" date="2019-04" db="EMBL/GenBank/DDBJ databases">
        <title>Sphingobacterium olei sp. nov., isolated from oil-contaminated soil.</title>
        <authorList>
            <person name="Liu B."/>
        </authorList>
    </citation>
    <scope>NUCLEOTIDE SEQUENCE [LARGE SCALE GENOMIC DNA]</scope>
    <source>
        <strain evidence="4 5">HAL-9</strain>
    </source>
</reference>
<comment type="caution">
    <text evidence="4">The sequence shown here is derived from an EMBL/GenBank/DDBJ whole genome shotgun (WGS) entry which is preliminary data.</text>
</comment>
<dbReference type="Gene3D" id="3.20.20.80">
    <property type="entry name" value="Glycosidases"/>
    <property type="match status" value="1"/>
</dbReference>
<dbReference type="EMBL" id="SUME01000005">
    <property type="protein sequence ID" value="TJZ59936.1"/>
    <property type="molecule type" value="Genomic_DNA"/>
</dbReference>
<evidence type="ECO:0000313" key="4">
    <source>
        <dbReference type="EMBL" id="TJZ59936.1"/>
    </source>
</evidence>
<dbReference type="AlphaFoldDB" id="A0A4U0NYJ3"/>
<dbReference type="Pfam" id="PF12904">
    <property type="entry name" value="Collagen_bind_2"/>
    <property type="match status" value="1"/>
</dbReference>
<dbReference type="PANTHER" id="PTHR37836">
    <property type="entry name" value="LMO1036 PROTEIN"/>
    <property type="match status" value="1"/>
</dbReference>
<dbReference type="InterPro" id="IPR017853">
    <property type="entry name" value="GH"/>
</dbReference>
<dbReference type="InterPro" id="IPR024749">
    <property type="entry name" value="Collagen-bd_put"/>
</dbReference>
<dbReference type="Proteomes" id="UP000306808">
    <property type="component" value="Unassembled WGS sequence"/>
</dbReference>
<accession>A0A4U0NYJ3</accession>
<feature type="domain" description="Putative collagen-binding" evidence="2">
    <location>
        <begin position="380"/>
        <end position="470"/>
    </location>
</feature>
<evidence type="ECO:0000313" key="5">
    <source>
        <dbReference type="Proteomes" id="UP000306808"/>
    </source>
</evidence>
<keyword evidence="1" id="KW-0732">Signal</keyword>
<dbReference type="Pfam" id="PF13204">
    <property type="entry name" value="Apiosidase"/>
    <property type="match status" value="1"/>
</dbReference>
<organism evidence="4 5">
    <name type="scientific">Sphingobacterium olei</name>
    <dbReference type="NCBI Taxonomy" id="2571155"/>
    <lineage>
        <taxon>Bacteria</taxon>
        <taxon>Pseudomonadati</taxon>
        <taxon>Bacteroidota</taxon>
        <taxon>Sphingobacteriia</taxon>
        <taxon>Sphingobacteriales</taxon>
        <taxon>Sphingobacteriaceae</taxon>
        <taxon>Sphingobacterium</taxon>
    </lineage>
</organism>
<evidence type="ECO:0000256" key="1">
    <source>
        <dbReference type="SAM" id="SignalP"/>
    </source>
</evidence>
<dbReference type="InterPro" id="IPR025277">
    <property type="entry name" value="Apiosidase-like_cat_dom"/>
</dbReference>
<dbReference type="OrthoDB" id="59486at2"/>
<feature type="chain" id="PRO_5020487147" evidence="1">
    <location>
        <begin position="23"/>
        <end position="473"/>
    </location>
</feature>
<name>A0A4U0NYJ3_9SPHI</name>
<sequence length="473" mass="54000">MIRSRCIAMGILILLQLKMVQAQSLKVATSSHYLQKEDGKPFVWIGDTAWELFHKLDSTGVDEYLTTRMEQGFTVIYAVVLAEHNGLSSPNAYGELPLRHLDPATPNLRYFEHIDYVVNKAQSLGLYLAVLPTWGSYVPNKRDGDRSYIFTPQNAYDYGSFLGSRYRNKPIVWVLGGDRNVDNTEANRVWDSMATGIQMGNGNTQLMSYHPAGESTSAYWFHKSPWLAFNMYQTGHARKAMPGYQYAEAHRLLDPPKPFLDGEPAYEDIPIKFWEYIAQKPLKELDSGVIDRSGIIRDSTYFRGGFFSDRDVRNQAYWGLLSGAMGFSYGNNAVWQFVEVGKNSVLPSLHTWREALRRPGAEQIKHLRLFMEKWDFSTFVPDQSIIYGINRPGTSHIRAATNTDRSVVFVYTPVNQVIVLNSPAHAQEVYKVSWFDPRNGRTYVQEDVALMEQVEFTPPEETDDCLLILELKK</sequence>
<dbReference type="RefSeq" id="WP_136901877.1">
    <property type="nucleotide sequence ID" value="NZ_SUME01000005.1"/>
</dbReference>
<feature type="signal peptide" evidence="1">
    <location>
        <begin position="1"/>
        <end position="22"/>
    </location>
</feature>
<evidence type="ECO:0000259" key="2">
    <source>
        <dbReference type="Pfam" id="PF12904"/>
    </source>
</evidence>
<dbReference type="SUPFAM" id="SSF51445">
    <property type="entry name" value="(Trans)glycosidases"/>
    <property type="match status" value="1"/>
</dbReference>
<keyword evidence="5" id="KW-1185">Reference proteome</keyword>
<evidence type="ECO:0000259" key="3">
    <source>
        <dbReference type="Pfam" id="PF13204"/>
    </source>
</evidence>
<feature type="domain" description="Apiosidase-like catalytic" evidence="3">
    <location>
        <begin position="30"/>
        <end position="376"/>
    </location>
</feature>
<dbReference type="PANTHER" id="PTHR37836:SF3">
    <property type="entry name" value="ENDOGLUCANASE"/>
    <property type="match status" value="1"/>
</dbReference>